<keyword evidence="1" id="KW-0472">Membrane</keyword>
<proteinExistence type="predicted"/>
<name>A0A845E0B4_9BACI</name>
<dbReference type="OrthoDB" id="2973976at2"/>
<evidence type="ECO:0000256" key="1">
    <source>
        <dbReference type="SAM" id="Phobius"/>
    </source>
</evidence>
<sequence length="60" mass="6645">MNPKVKLAILVIGALIMIGSLIYDFTAGHVGYRTIKVIGVVIIFGYMGYTYFSSNRESEL</sequence>
<feature type="transmembrane region" description="Helical" evidence="1">
    <location>
        <begin position="7"/>
        <end position="23"/>
    </location>
</feature>
<reference evidence="2 3" key="1">
    <citation type="submission" date="2019-11" db="EMBL/GenBank/DDBJ databases">
        <title>Genome sequences of 17 halophilic strains isolated from different environments.</title>
        <authorList>
            <person name="Furrow R.E."/>
        </authorList>
    </citation>
    <scope>NUCLEOTIDE SEQUENCE [LARGE SCALE GENOMIC DNA]</scope>
    <source>
        <strain evidence="2 3">22505_10_Sand</strain>
    </source>
</reference>
<evidence type="ECO:0000313" key="3">
    <source>
        <dbReference type="Proteomes" id="UP000447393"/>
    </source>
</evidence>
<dbReference type="RefSeq" id="WP_160913342.1">
    <property type="nucleotide sequence ID" value="NZ_WMEZ01000002.1"/>
</dbReference>
<dbReference type="EMBL" id="WMEZ01000002">
    <property type="protein sequence ID" value="MYL49157.1"/>
    <property type="molecule type" value="Genomic_DNA"/>
</dbReference>
<gene>
    <name evidence="2" type="ORF">GLV98_06660</name>
</gene>
<evidence type="ECO:0000313" key="2">
    <source>
        <dbReference type="EMBL" id="MYL49157.1"/>
    </source>
</evidence>
<dbReference type="AlphaFoldDB" id="A0A845E0B4"/>
<comment type="caution">
    <text evidence="2">The sequence shown here is derived from an EMBL/GenBank/DDBJ whole genome shotgun (WGS) entry which is preliminary data.</text>
</comment>
<protein>
    <submittedName>
        <fullName evidence="2">Uncharacterized protein</fullName>
    </submittedName>
</protein>
<dbReference type="Proteomes" id="UP000447393">
    <property type="component" value="Unassembled WGS sequence"/>
</dbReference>
<organism evidence="2 3">
    <name type="scientific">Halobacillus litoralis</name>
    <dbReference type="NCBI Taxonomy" id="45668"/>
    <lineage>
        <taxon>Bacteria</taxon>
        <taxon>Bacillati</taxon>
        <taxon>Bacillota</taxon>
        <taxon>Bacilli</taxon>
        <taxon>Bacillales</taxon>
        <taxon>Bacillaceae</taxon>
        <taxon>Halobacillus</taxon>
    </lineage>
</organism>
<accession>A0A845E0B4</accession>
<feature type="transmembrane region" description="Helical" evidence="1">
    <location>
        <begin position="35"/>
        <end position="52"/>
    </location>
</feature>
<keyword evidence="1" id="KW-0812">Transmembrane</keyword>
<keyword evidence="1" id="KW-1133">Transmembrane helix</keyword>